<dbReference type="SUPFAM" id="SSF51735">
    <property type="entry name" value="NAD(P)-binding Rossmann-fold domains"/>
    <property type="match status" value="1"/>
</dbReference>
<evidence type="ECO:0000256" key="6">
    <source>
        <dbReference type="ARBA" id="ARBA00023027"/>
    </source>
</evidence>
<reference evidence="13" key="1">
    <citation type="submission" date="2022-07" db="EMBL/GenBank/DDBJ databases">
        <authorList>
            <person name="Otstavnykh N."/>
            <person name="Isaeva M."/>
            <person name="Bystritskaya E."/>
        </authorList>
    </citation>
    <scope>NUCLEOTIDE SEQUENCE</scope>
    <source>
        <strain evidence="13">KCTC 52189</strain>
    </source>
</reference>
<dbReference type="RefSeq" id="WP_306735171.1">
    <property type="nucleotide sequence ID" value="NZ_JANHAX010000002.1"/>
</dbReference>
<evidence type="ECO:0000256" key="5">
    <source>
        <dbReference type="ARBA" id="ARBA00023002"/>
    </source>
</evidence>
<dbReference type="GO" id="GO:0070403">
    <property type="term" value="F:NAD+ binding"/>
    <property type="evidence" value="ECO:0007669"/>
    <property type="project" value="InterPro"/>
</dbReference>
<keyword evidence="9" id="KW-0511">Multifunctional enzyme</keyword>
<name>A0AAE4B463_9RHOB</name>
<evidence type="ECO:0000256" key="2">
    <source>
        <dbReference type="ARBA" id="ARBA00007005"/>
    </source>
</evidence>
<comment type="catalytic activity">
    <reaction evidence="10">
        <text>a (3S)-3-hydroxyacyl-CoA + NAD(+) = a 3-oxoacyl-CoA + NADH + H(+)</text>
        <dbReference type="Rhea" id="RHEA:22432"/>
        <dbReference type="ChEBI" id="CHEBI:15378"/>
        <dbReference type="ChEBI" id="CHEBI:57318"/>
        <dbReference type="ChEBI" id="CHEBI:57540"/>
        <dbReference type="ChEBI" id="CHEBI:57945"/>
        <dbReference type="ChEBI" id="CHEBI:90726"/>
        <dbReference type="EC" id="1.1.1.35"/>
    </reaction>
</comment>
<dbReference type="PANTHER" id="PTHR43612">
    <property type="entry name" value="TRIFUNCTIONAL ENZYME SUBUNIT ALPHA"/>
    <property type="match status" value="1"/>
</dbReference>
<dbReference type="Pfam" id="PF00378">
    <property type="entry name" value="ECH_1"/>
    <property type="match status" value="1"/>
</dbReference>
<evidence type="ECO:0000256" key="8">
    <source>
        <dbReference type="ARBA" id="ARBA00023239"/>
    </source>
</evidence>
<evidence type="ECO:0000256" key="9">
    <source>
        <dbReference type="ARBA" id="ARBA00023268"/>
    </source>
</evidence>
<feature type="domain" description="3-hydroxyacyl-CoA dehydrogenase NAD binding" evidence="12">
    <location>
        <begin position="329"/>
        <end position="507"/>
    </location>
</feature>
<evidence type="ECO:0000313" key="14">
    <source>
        <dbReference type="Proteomes" id="UP001226762"/>
    </source>
</evidence>
<evidence type="ECO:0000256" key="3">
    <source>
        <dbReference type="ARBA" id="ARBA00022832"/>
    </source>
</evidence>
<keyword evidence="6" id="KW-0520">NAD</keyword>
<evidence type="ECO:0000256" key="4">
    <source>
        <dbReference type="ARBA" id="ARBA00022963"/>
    </source>
</evidence>
<gene>
    <name evidence="13" type="ORF">NO357_08345</name>
</gene>
<dbReference type="GO" id="GO:0016509">
    <property type="term" value="F:long-chain (3S)-3-hydroxyacyl-CoA dehydrogenase (NAD+) activity"/>
    <property type="evidence" value="ECO:0007669"/>
    <property type="project" value="TreeGrafter"/>
</dbReference>
<dbReference type="InterPro" id="IPR029045">
    <property type="entry name" value="ClpP/crotonase-like_dom_sf"/>
</dbReference>
<dbReference type="GO" id="GO:0004300">
    <property type="term" value="F:enoyl-CoA hydratase activity"/>
    <property type="evidence" value="ECO:0007669"/>
    <property type="project" value="TreeGrafter"/>
</dbReference>
<accession>A0AAE4B463</accession>
<keyword evidence="8" id="KW-0456">Lyase</keyword>
<dbReference type="InterPro" id="IPR036291">
    <property type="entry name" value="NAD(P)-bd_dom_sf"/>
</dbReference>
<dbReference type="InterPro" id="IPR006176">
    <property type="entry name" value="3-OHacyl-CoA_DH_NAD-bd"/>
</dbReference>
<dbReference type="SUPFAM" id="SSF52096">
    <property type="entry name" value="ClpP/crotonase"/>
    <property type="match status" value="1"/>
</dbReference>
<keyword evidence="14" id="KW-1185">Reference proteome</keyword>
<dbReference type="PANTHER" id="PTHR43612:SF3">
    <property type="entry name" value="TRIFUNCTIONAL ENZYME SUBUNIT ALPHA, MITOCHONDRIAL"/>
    <property type="match status" value="1"/>
</dbReference>
<proteinExistence type="inferred from homology"/>
<comment type="similarity">
    <text evidence="2">In the central section; belongs to the 3-hydroxyacyl-CoA dehydrogenase family.</text>
</comment>
<dbReference type="Proteomes" id="UP001226762">
    <property type="component" value="Unassembled WGS sequence"/>
</dbReference>
<reference evidence="13" key="2">
    <citation type="submission" date="2023-02" db="EMBL/GenBank/DDBJ databases">
        <title>'Rhodoalgimonas zhirmunskyi' gen. nov., isolated from a red alga.</title>
        <authorList>
            <person name="Nedashkovskaya O.I."/>
            <person name="Otstavnykh N.Y."/>
            <person name="Bystritskaya E.P."/>
            <person name="Balabanova L.A."/>
            <person name="Isaeva M.P."/>
        </authorList>
    </citation>
    <scope>NUCLEOTIDE SEQUENCE</scope>
    <source>
        <strain evidence="13">KCTC 52189</strain>
    </source>
</reference>
<dbReference type="AlphaFoldDB" id="A0AAE4B463"/>
<evidence type="ECO:0000256" key="10">
    <source>
        <dbReference type="ARBA" id="ARBA00049556"/>
    </source>
</evidence>
<dbReference type="Gene3D" id="3.40.50.720">
    <property type="entry name" value="NAD(P)-binding Rossmann-like Domain"/>
    <property type="match status" value="1"/>
</dbReference>
<dbReference type="EMBL" id="JANHAX010000002">
    <property type="protein sequence ID" value="MDQ2089902.1"/>
    <property type="molecule type" value="Genomic_DNA"/>
</dbReference>
<protein>
    <submittedName>
        <fullName evidence="13">3-hydroxyacyl-CoA dehydrogenase NAD-binding domain-containing protein</fullName>
    </submittedName>
</protein>
<sequence length="734" mass="79170">MADFTMKKDDDGVAVITWDVVDKSMNVMRAEALLELDKLIEDALADETVQGVVITSGKPDSFAGGMDLTVLADMKTNAGDEPAKGLFDGIMQMHGLLRKIELAGMDAKTKKGGKPIAAALPGTAAGIGLELPLATHRIFAANNPKAKIGLPEIMVGIFPGAGGTTRLVRKLGAMGASPFLLEGKMVSPDKAQKAGLIDEVVDDPLAAARDWVLSAKDADIVKPWDAKGYKMPGGTPYHPAGFMTFVGASAMVHGKTQGAFPAAKALLSAVYEGAQVPFDTGLKIEARWFTNILMNPSSAAMMRSLFVNKEALEKGAVRPKDVPDQRVKKVGVLGAGMMGSGIALVSAMAGMEVVLIDRDDETAERGKSYTATYMDKGIKRGKATEQKKEETLAQITATSDLSKLDGCDLIIEAVFEDPKVKAEMTQKVEAVIPEDCIFASNTSTLPITGLAKASKRPEQFIGIHFFSPVERMFLVEIIKGKETGPRAVAKALDYVRQIRKTPIVVNDARFFYCNRCIIPYGNEATRMVTEGVAMPLIDHAARQLGFPVGPIQLGDETSIDLAAKITRATKEAMGNAYPASEADNLVFWMEEQGRLGRKSKAGYFDYDEAGKRQGYWKGIHDKYPLADEQPDLQEVQDRLMFAQVLEAVKALEEGVLEDIREGDVGAVLAWGFAPWSGGPFSWLDIIGAPYAVERCNELAAKFGERFAPPALLVEMAENGETFYGRFGVEQAKAA</sequence>
<evidence type="ECO:0000256" key="7">
    <source>
        <dbReference type="ARBA" id="ARBA00023098"/>
    </source>
</evidence>
<evidence type="ECO:0000259" key="11">
    <source>
        <dbReference type="Pfam" id="PF00725"/>
    </source>
</evidence>
<dbReference type="FunFam" id="3.40.50.720:FF:000009">
    <property type="entry name" value="Fatty oxidation complex, alpha subunit"/>
    <property type="match status" value="1"/>
</dbReference>
<dbReference type="InterPro" id="IPR001753">
    <property type="entry name" value="Enoyl-CoA_hydra/iso"/>
</dbReference>
<dbReference type="Pfam" id="PF00725">
    <property type="entry name" value="3HCDH"/>
    <property type="match status" value="1"/>
</dbReference>
<dbReference type="Gene3D" id="1.10.1040.50">
    <property type="match status" value="1"/>
</dbReference>
<dbReference type="InterPro" id="IPR008927">
    <property type="entry name" value="6-PGluconate_DH-like_C_sf"/>
</dbReference>
<dbReference type="Pfam" id="PF02737">
    <property type="entry name" value="3HCDH_N"/>
    <property type="match status" value="1"/>
</dbReference>
<dbReference type="CDD" id="cd06558">
    <property type="entry name" value="crotonase-like"/>
    <property type="match status" value="1"/>
</dbReference>
<keyword evidence="4" id="KW-0442">Lipid degradation</keyword>
<evidence type="ECO:0000313" key="13">
    <source>
        <dbReference type="EMBL" id="MDQ2089902.1"/>
    </source>
</evidence>
<dbReference type="InterPro" id="IPR006108">
    <property type="entry name" value="3HC_DH_C"/>
</dbReference>
<keyword evidence="7" id="KW-0443">Lipid metabolism</keyword>
<feature type="domain" description="3-hydroxyacyl-CoA dehydrogenase C-terminal" evidence="11">
    <location>
        <begin position="511"/>
        <end position="606"/>
    </location>
</feature>
<evidence type="ECO:0000259" key="12">
    <source>
        <dbReference type="Pfam" id="PF02737"/>
    </source>
</evidence>
<comment type="caution">
    <text evidence="13">The sequence shown here is derived from an EMBL/GenBank/DDBJ whole genome shotgun (WGS) entry which is preliminary data.</text>
</comment>
<keyword evidence="3" id="KW-0276">Fatty acid metabolism</keyword>
<evidence type="ECO:0000256" key="1">
    <source>
        <dbReference type="ARBA" id="ARBA00005005"/>
    </source>
</evidence>
<dbReference type="Gene3D" id="3.90.226.10">
    <property type="entry name" value="2-enoyl-CoA Hydratase, Chain A, domain 1"/>
    <property type="match status" value="1"/>
</dbReference>
<dbReference type="InterPro" id="IPR050136">
    <property type="entry name" value="FA_oxidation_alpha_subunit"/>
</dbReference>
<comment type="pathway">
    <text evidence="1">Lipid metabolism; fatty acid beta-oxidation.</text>
</comment>
<organism evidence="13 14">
    <name type="scientific">Marimonas arenosa</name>
    <dbReference type="NCBI Taxonomy" id="1795305"/>
    <lineage>
        <taxon>Bacteria</taxon>
        <taxon>Pseudomonadati</taxon>
        <taxon>Pseudomonadota</taxon>
        <taxon>Alphaproteobacteria</taxon>
        <taxon>Rhodobacterales</taxon>
        <taxon>Paracoccaceae</taxon>
        <taxon>Marimonas</taxon>
    </lineage>
</organism>
<keyword evidence="5" id="KW-0560">Oxidoreductase</keyword>
<dbReference type="GO" id="GO:0006635">
    <property type="term" value="P:fatty acid beta-oxidation"/>
    <property type="evidence" value="ECO:0007669"/>
    <property type="project" value="TreeGrafter"/>
</dbReference>
<dbReference type="SUPFAM" id="SSF48179">
    <property type="entry name" value="6-phosphogluconate dehydrogenase C-terminal domain-like"/>
    <property type="match status" value="2"/>
</dbReference>